<keyword evidence="2" id="KW-1185">Reference proteome</keyword>
<proteinExistence type="predicted"/>
<reference evidence="1 2" key="1">
    <citation type="journal article" date="2019" name="Environ. Microbiol.">
        <title>At the nexus of three kingdoms: the genome of the mycorrhizal fungus Gigaspora margarita provides insights into plant, endobacterial and fungal interactions.</title>
        <authorList>
            <person name="Venice F."/>
            <person name="Ghignone S."/>
            <person name="Salvioli di Fossalunga A."/>
            <person name="Amselem J."/>
            <person name="Novero M."/>
            <person name="Xianan X."/>
            <person name="Sedzielewska Toro K."/>
            <person name="Morin E."/>
            <person name="Lipzen A."/>
            <person name="Grigoriev I.V."/>
            <person name="Henrissat B."/>
            <person name="Martin F.M."/>
            <person name="Bonfante P."/>
        </authorList>
    </citation>
    <scope>NUCLEOTIDE SEQUENCE [LARGE SCALE GENOMIC DNA]</scope>
    <source>
        <strain evidence="1 2">BEG34</strain>
    </source>
</reference>
<sequence length="358" mass="42740">MVKTNYSDLNPAVSQALINLQYRYSDEMPEMWCSRIRYPFRTLLENNPKYFSKNGFIQMVERVYIDWEFKAERRSFNIYCTVCDTLVFICENIIECANHHLNECIAKTAKRHFAHSNPIQKKGGRSVSSLSSDEVDEIFMNYSIYPQRGYHVYNTENEFREKIAYSIFNGAKIIQRAWRAFKLRPETWAKQVWNMVRNDDTPNEKKFLDINIHVKKAPSYHTSTKVDKKKDQLRERLGLVSYIIAFIVLHQQGYRIVEYSGWTYMLKWLSNPEYYRINESSNERIVRSLEYARYMCKTHSKSYPCDSLKINYFETKYLYILGEEINIDFSDSNNNCEYVHRIFRTMDSPPKQAVTYLL</sequence>
<dbReference type="Proteomes" id="UP000439903">
    <property type="component" value="Unassembled WGS sequence"/>
</dbReference>
<accession>A0A8H4ENB0</accession>
<evidence type="ECO:0000313" key="2">
    <source>
        <dbReference type="Proteomes" id="UP000439903"/>
    </source>
</evidence>
<evidence type="ECO:0000313" key="1">
    <source>
        <dbReference type="EMBL" id="KAF0521509.1"/>
    </source>
</evidence>
<dbReference type="AlphaFoldDB" id="A0A8H4ENB0"/>
<dbReference type="EMBL" id="WTPW01000335">
    <property type="protein sequence ID" value="KAF0521509.1"/>
    <property type="molecule type" value="Genomic_DNA"/>
</dbReference>
<comment type="caution">
    <text evidence="1">The sequence shown here is derived from an EMBL/GenBank/DDBJ whole genome shotgun (WGS) entry which is preliminary data.</text>
</comment>
<dbReference type="OrthoDB" id="2372619at2759"/>
<name>A0A8H4ENB0_GIGMA</name>
<gene>
    <name evidence="1" type="ORF">F8M41_015792</name>
</gene>
<organism evidence="1 2">
    <name type="scientific">Gigaspora margarita</name>
    <dbReference type="NCBI Taxonomy" id="4874"/>
    <lineage>
        <taxon>Eukaryota</taxon>
        <taxon>Fungi</taxon>
        <taxon>Fungi incertae sedis</taxon>
        <taxon>Mucoromycota</taxon>
        <taxon>Glomeromycotina</taxon>
        <taxon>Glomeromycetes</taxon>
        <taxon>Diversisporales</taxon>
        <taxon>Gigasporaceae</taxon>
        <taxon>Gigaspora</taxon>
    </lineage>
</organism>
<protein>
    <submittedName>
        <fullName evidence="1">Uncharacterized protein</fullName>
    </submittedName>
</protein>